<evidence type="ECO:0000313" key="5">
    <source>
        <dbReference type="EMBL" id="MFC6724855.1"/>
    </source>
</evidence>
<accession>A0ABD5RZX6</accession>
<dbReference type="InterPro" id="IPR000740">
    <property type="entry name" value="GrpE"/>
</dbReference>
<proteinExistence type="inferred from homology"/>
<dbReference type="EMBL" id="JBHSWU010000302">
    <property type="protein sequence ID" value="MFC6724855.1"/>
    <property type="molecule type" value="Genomic_DNA"/>
</dbReference>
<evidence type="ECO:0000256" key="4">
    <source>
        <dbReference type="SAM" id="Coils"/>
    </source>
</evidence>
<feature type="coiled-coil region" evidence="4">
    <location>
        <begin position="7"/>
        <end position="55"/>
    </location>
</feature>
<dbReference type="Gene3D" id="3.90.20.20">
    <property type="match status" value="1"/>
</dbReference>
<evidence type="ECO:0000256" key="2">
    <source>
        <dbReference type="ARBA" id="ARBA00023186"/>
    </source>
</evidence>
<dbReference type="Proteomes" id="UP001596328">
    <property type="component" value="Unassembled WGS sequence"/>
</dbReference>
<keyword evidence="6" id="KW-1185">Reference proteome</keyword>
<dbReference type="Pfam" id="PF01025">
    <property type="entry name" value="GrpE"/>
    <property type="match status" value="1"/>
</dbReference>
<dbReference type="PRINTS" id="PR00773">
    <property type="entry name" value="GRPEPROTEIN"/>
</dbReference>
<comment type="caution">
    <text evidence="5">The sequence shown here is derived from an EMBL/GenBank/DDBJ whole genome shotgun (WGS) entry which is preliminary data.</text>
</comment>
<dbReference type="HAMAP" id="MF_01151">
    <property type="entry name" value="GrpE"/>
    <property type="match status" value="1"/>
</dbReference>
<keyword evidence="2" id="KW-0143">Chaperone</keyword>
<sequence>RRLGDRVAELESELAAVDARLQQRDERVDELETNLKRKQADFQNYKKRSKRKQDQIRERATEEFVSQVVTVRDNLVRALDQDEDADIRSGLESTLKEFDRLLEDENVEVIEPEPGAETDPQRHEVMMRVDSDQPAGTVDEVYQPGYEMADKVIRAAQVTVSEDDGEE</sequence>
<dbReference type="SUPFAM" id="SSF51064">
    <property type="entry name" value="Head domain of nucleotide exchange factor GrpE"/>
    <property type="match status" value="1"/>
</dbReference>
<dbReference type="InterPro" id="IPR013805">
    <property type="entry name" value="GrpE_CC"/>
</dbReference>
<organism evidence="5 6">
    <name type="scientific">Halobium palmae</name>
    <dbReference type="NCBI Taxonomy" id="1776492"/>
    <lineage>
        <taxon>Archaea</taxon>
        <taxon>Methanobacteriati</taxon>
        <taxon>Methanobacteriota</taxon>
        <taxon>Stenosarchaea group</taxon>
        <taxon>Halobacteria</taxon>
        <taxon>Halobacteriales</taxon>
        <taxon>Haloferacaceae</taxon>
        <taxon>Halobium</taxon>
    </lineage>
</organism>
<reference evidence="5 6" key="1">
    <citation type="journal article" date="2019" name="Int. J. Syst. Evol. Microbiol.">
        <title>The Global Catalogue of Microorganisms (GCM) 10K type strain sequencing project: providing services to taxonomists for standard genome sequencing and annotation.</title>
        <authorList>
            <consortium name="The Broad Institute Genomics Platform"/>
            <consortium name="The Broad Institute Genome Sequencing Center for Infectious Disease"/>
            <person name="Wu L."/>
            <person name="Ma J."/>
        </authorList>
    </citation>
    <scope>NUCLEOTIDE SEQUENCE [LARGE SCALE GENOMIC DNA]</scope>
    <source>
        <strain evidence="5 6">NBRC 111368</strain>
    </source>
</reference>
<dbReference type="InterPro" id="IPR009012">
    <property type="entry name" value="GrpE_head"/>
</dbReference>
<name>A0ABD5RZX6_9EURY</name>
<dbReference type="PANTHER" id="PTHR21237:SF23">
    <property type="entry name" value="GRPE PROTEIN HOMOLOG, MITOCHONDRIAL"/>
    <property type="match status" value="1"/>
</dbReference>
<evidence type="ECO:0000313" key="6">
    <source>
        <dbReference type="Proteomes" id="UP001596328"/>
    </source>
</evidence>
<dbReference type="Gene3D" id="2.30.22.10">
    <property type="entry name" value="Head domain of nucleotide exchange factor GrpE"/>
    <property type="match status" value="1"/>
</dbReference>
<protein>
    <submittedName>
        <fullName evidence="5">Nucleotide exchange factor GrpE</fullName>
    </submittedName>
</protein>
<gene>
    <name evidence="5" type="ORF">ACFQE1_10825</name>
</gene>
<feature type="non-terminal residue" evidence="5">
    <location>
        <position position="1"/>
    </location>
</feature>
<dbReference type="CDD" id="cd00446">
    <property type="entry name" value="GrpE"/>
    <property type="match status" value="1"/>
</dbReference>
<keyword evidence="4" id="KW-0175">Coiled coil</keyword>
<comment type="similarity">
    <text evidence="1 3">Belongs to the GrpE family.</text>
</comment>
<evidence type="ECO:0000256" key="1">
    <source>
        <dbReference type="ARBA" id="ARBA00009054"/>
    </source>
</evidence>
<evidence type="ECO:0000256" key="3">
    <source>
        <dbReference type="RuleBase" id="RU004478"/>
    </source>
</evidence>
<dbReference type="SUPFAM" id="SSF58014">
    <property type="entry name" value="Coiled-coil domain of nucleotide exchange factor GrpE"/>
    <property type="match status" value="1"/>
</dbReference>
<dbReference type="PANTHER" id="PTHR21237">
    <property type="entry name" value="GRPE PROTEIN"/>
    <property type="match status" value="1"/>
</dbReference>
<dbReference type="AlphaFoldDB" id="A0ABD5RZX6"/>